<dbReference type="PROSITE" id="PS50977">
    <property type="entry name" value="HTH_TETR_2"/>
    <property type="match status" value="1"/>
</dbReference>
<dbReference type="KEGG" id="dsc:ABOD76_03770"/>
<dbReference type="RefSeq" id="WP_350242221.1">
    <property type="nucleotide sequence ID" value="NZ_CP158298.1"/>
</dbReference>
<dbReference type="InterPro" id="IPR036271">
    <property type="entry name" value="Tet_transcr_reg_TetR-rel_C_sf"/>
</dbReference>
<dbReference type="Gene3D" id="1.10.357.10">
    <property type="entry name" value="Tetracycline Repressor, domain 2"/>
    <property type="match status" value="1"/>
</dbReference>
<name>A0AAU7U778_9DEIO</name>
<evidence type="ECO:0000256" key="1">
    <source>
        <dbReference type="ARBA" id="ARBA00023015"/>
    </source>
</evidence>
<proteinExistence type="predicted"/>
<feature type="DNA-binding region" description="H-T-H motif" evidence="4">
    <location>
        <begin position="31"/>
        <end position="50"/>
    </location>
</feature>
<dbReference type="EMBL" id="CP158298">
    <property type="protein sequence ID" value="XBV84183.1"/>
    <property type="molecule type" value="Genomic_DNA"/>
</dbReference>
<dbReference type="AlphaFoldDB" id="A0AAU7U778"/>
<gene>
    <name evidence="6" type="ORF">ABOD76_03770</name>
</gene>
<dbReference type="SUPFAM" id="SSF46689">
    <property type="entry name" value="Homeodomain-like"/>
    <property type="match status" value="1"/>
</dbReference>
<keyword evidence="2 4" id="KW-0238">DNA-binding</keyword>
<accession>A0AAU7U778</accession>
<evidence type="ECO:0000256" key="3">
    <source>
        <dbReference type="ARBA" id="ARBA00023163"/>
    </source>
</evidence>
<keyword evidence="3" id="KW-0804">Transcription</keyword>
<sequence>MTRGRPRTFDKRHALQQALKVFWTQGYEGTSLLDLTEAMHINRPSLYSAFGNKEALFRQALDLYADDYFGYVQAALQEPTARQFVERLLLGHADAQTTPGCPAGCLTVQGALATGPEARAITEELNARRAGSEQLIRQRLETARQAGDLPADVDPADLARFVATLSQGMAVQAAAGCSRADLHRVVHLALRAWPDSMPSA</sequence>
<evidence type="ECO:0000259" key="5">
    <source>
        <dbReference type="PROSITE" id="PS50977"/>
    </source>
</evidence>
<dbReference type="PROSITE" id="PS01081">
    <property type="entry name" value="HTH_TETR_1"/>
    <property type="match status" value="1"/>
</dbReference>
<dbReference type="InterPro" id="IPR009057">
    <property type="entry name" value="Homeodomain-like_sf"/>
</dbReference>
<keyword evidence="1" id="KW-0805">Transcription regulation</keyword>
<protein>
    <submittedName>
        <fullName evidence="6">TetR/AcrR family transcriptional regulator</fullName>
    </submittedName>
</protein>
<dbReference type="Pfam" id="PF00440">
    <property type="entry name" value="TetR_N"/>
    <property type="match status" value="1"/>
</dbReference>
<organism evidence="6">
    <name type="scientific">Deinococcus sonorensis KR-87</name>
    <dbReference type="NCBI Taxonomy" id="694439"/>
    <lineage>
        <taxon>Bacteria</taxon>
        <taxon>Thermotogati</taxon>
        <taxon>Deinococcota</taxon>
        <taxon>Deinococci</taxon>
        <taxon>Deinococcales</taxon>
        <taxon>Deinococcaceae</taxon>
        <taxon>Deinococcus</taxon>
    </lineage>
</organism>
<geneLocation type="plasmid" evidence="6">
    <name>pDson03</name>
</geneLocation>
<keyword evidence="6" id="KW-0614">Plasmid</keyword>
<dbReference type="InterPro" id="IPR011075">
    <property type="entry name" value="TetR_C"/>
</dbReference>
<evidence type="ECO:0000313" key="6">
    <source>
        <dbReference type="EMBL" id="XBV84183.1"/>
    </source>
</evidence>
<dbReference type="InterPro" id="IPR023772">
    <property type="entry name" value="DNA-bd_HTH_TetR-type_CS"/>
</dbReference>
<dbReference type="InterPro" id="IPR001647">
    <property type="entry name" value="HTH_TetR"/>
</dbReference>
<dbReference type="SUPFAM" id="SSF48498">
    <property type="entry name" value="Tetracyclin repressor-like, C-terminal domain"/>
    <property type="match status" value="1"/>
</dbReference>
<dbReference type="GO" id="GO:0003677">
    <property type="term" value="F:DNA binding"/>
    <property type="evidence" value="ECO:0007669"/>
    <property type="project" value="UniProtKB-UniRule"/>
</dbReference>
<dbReference type="PANTHER" id="PTHR47506:SF1">
    <property type="entry name" value="HTH-TYPE TRANSCRIPTIONAL REGULATOR YJDC"/>
    <property type="match status" value="1"/>
</dbReference>
<dbReference type="PANTHER" id="PTHR47506">
    <property type="entry name" value="TRANSCRIPTIONAL REGULATORY PROTEIN"/>
    <property type="match status" value="1"/>
</dbReference>
<dbReference type="Gene3D" id="1.10.10.60">
    <property type="entry name" value="Homeodomain-like"/>
    <property type="match status" value="1"/>
</dbReference>
<evidence type="ECO:0000256" key="2">
    <source>
        <dbReference type="ARBA" id="ARBA00023125"/>
    </source>
</evidence>
<evidence type="ECO:0000256" key="4">
    <source>
        <dbReference type="PROSITE-ProRule" id="PRU00335"/>
    </source>
</evidence>
<reference evidence="6" key="1">
    <citation type="submission" date="2024-06" db="EMBL/GenBank/DDBJ databases">
        <title>Draft Genome Sequence of Deinococcus sonorensis Type Strain KR-87, a Biofilm Producing Representative of the Genus Deinococcus.</title>
        <authorList>
            <person name="Boren L.S."/>
            <person name="Grosso R.A."/>
            <person name="Hugenberg-Cox A.N."/>
            <person name="Hill J.T.E."/>
            <person name="Albert C.M."/>
            <person name="Tuohy J.M."/>
        </authorList>
    </citation>
    <scope>NUCLEOTIDE SEQUENCE</scope>
    <source>
        <strain evidence="6">KR-87</strain>
        <plasmid evidence="6">pDson03</plasmid>
    </source>
</reference>
<feature type="domain" description="HTH tetR-type" evidence="5">
    <location>
        <begin position="8"/>
        <end position="68"/>
    </location>
</feature>
<dbReference type="Pfam" id="PF16925">
    <property type="entry name" value="TetR_C_13"/>
    <property type="match status" value="1"/>
</dbReference>